<dbReference type="GO" id="GO:0051209">
    <property type="term" value="P:release of sequestered calcium ion into cytosol"/>
    <property type="evidence" value="ECO:0007669"/>
    <property type="project" value="TreeGrafter"/>
</dbReference>
<sequence length="423" mass="48258">MQVNQGIFATNGQCGFLLKPECMRKTNRNFDPFIDRTVDDVVPNSITVRVMSGQLLSTNRISTFVEVEMYGLAADTVRKRFRTRTVDNNGINPQYMDKNTSGFEFPKIVLPDMAYMRFVVYDDANRNMIGHCIYPVTGINAGYRHLCLKNAIGQPLGLATLFVHFSIKIFVPEVHSDFADALANPIAYLKVIDKRNETFHKVADEGDIASCTLCPENQAKNRLSHRADKHSFVTFLENSEAQEQRIPRNLATKVLIFQNPFVKFVIPRSKPKTAQKISGLNFDILSNLNSLQNHSIKKYTMQKLMSNPKERRRSSDGASYATKSLPNIHCSIGKLLNMACSPWNQSRLTSSSLYSYGSPECPRKLKNSTETTEDGERIFNATYWRAEWNFVKDQKLALRKVMIEVTDQCKRQSYSILDKLYEK</sequence>
<dbReference type="EMBL" id="UZAM01012008">
    <property type="protein sequence ID" value="VDP19522.1"/>
    <property type="molecule type" value="Genomic_DNA"/>
</dbReference>
<evidence type="ECO:0000313" key="2">
    <source>
        <dbReference type="EMBL" id="VDP19522.1"/>
    </source>
</evidence>
<dbReference type="OrthoDB" id="269822at2759"/>
<dbReference type="Gene3D" id="2.60.40.150">
    <property type="entry name" value="C2 domain"/>
    <property type="match status" value="1"/>
</dbReference>
<dbReference type="InterPro" id="IPR035892">
    <property type="entry name" value="C2_domain_sf"/>
</dbReference>
<name>A0A183IYX8_9BILA</name>
<dbReference type="InterPro" id="IPR001711">
    <property type="entry name" value="PLipase_C_Pinositol-sp_Y"/>
</dbReference>
<dbReference type="AlphaFoldDB" id="A0A183IYX8"/>
<dbReference type="GO" id="GO:0048015">
    <property type="term" value="P:phosphatidylinositol-mediated signaling"/>
    <property type="evidence" value="ECO:0007669"/>
    <property type="project" value="TreeGrafter"/>
</dbReference>
<dbReference type="GO" id="GO:0007186">
    <property type="term" value="P:G protein-coupled receptor signaling pathway"/>
    <property type="evidence" value="ECO:0007669"/>
    <property type="project" value="TreeGrafter"/>
</dbReference>
<feature type="domain" description="PI-PLC Y-box" evidence="1">
    <location>
        <begin position="1"/>
        <end position="24"/>
    </location>
</feature>
<reference evidence="4" key="1">
    <citation type="submission" date="2016-06" db="UniProtKB">
        <authorList>
            <consortium name="WormBaseParasite"/>
        </authorList>
    </citation>
    <scope>IDENTIFICATION</scope>
</reference>
<protein>
    <submittedName>
        <fullName evidence="4">PI-PLC Y-box domain-containing protein</fullName>
    </submittedName>
</protein>
<evidence type="ECO:0000259" key="1">
    <source>
        <dbReference type="PROSITE" id="PS50008"/>
    </source>
</evidence>
<dbReference type="PANTHER" id="PTHR10336:SF149">
    <property type="entry name" value="1-PHOSPHATIDYLINOSITOL 4,5-BISPHOSPHATE PHOSPHODIESTERASE CLASSES I AND II"/>
    <property type="match status" value="1"/>
</dbReference>
<organism evidence="4">
    <name type="scientific">Soboliphyme baturini</name>
    <dbReference type="NCBI Taxonomy" id="241478"/>
    <lineage>
        <taxon>Eukaryota</taxon>
        <taxon>Metazoa</taxon>
        <taxon>Ecdysozoa</taxon>
        <taxon>Nematoda</taxon>
        <taxon>Enoplea</taxon>
        <taxon>Dorylaimia</taxon>
        <taxon>Dioctophymatida</taxon>
        <taxon>Dioctophymatoidea</taxon>
        <taxon>Soboliphymatidae</taxon>
        <taxon>Soboliphyme</taxon>
    </lineage>
</organism>
<dbReference type="Proteomes" id="UP000270296">
    <property type="component" value="Unassembled WGS sequence"/>
</dbReference>
<dbReference type="InterPro" id="IPR017946">
    <property type="entry name" value="PLC-like_Pdiesterase_TIM-brl"/>
</dbReference>
<dbReference type="GO" id="GO:0046488">
    <property type="term" value="P:phosphatidylinositol metabolic process"/>
    <property type="evidence" value="ECO:0007669"/>
    <property type="project" value="TreeGrafter"/>
</dbReference>
<dbReference type="CDD" id="cd00275">
    <property type="entry name" value="C2_PLC_like"/>
    <property type="match status" value="1"/>
</dbReference>
<dbReference type="Pfam" id="PF00168">
    <property type="entry name" value="C2"/>
    <property type="match status" value="1"/>
</dbReference>
<dbReference type="GO" id="GO:0004435">
    <property type="term" value="F:phosphatidylinositol-4,5-bisphosphate phospholipase C activity"/>
    <property type="evidence" value="ECO:0007669"/>
    <property type="project" value="InterPro"/>
</dbReference>
<dbReference type="SMART" id="SM00239">
    <property type="entry name" value="C2"/>
    <property type="match status" value="1"/>
</dbReference>
<dbReference type="Gene3D" id="3.20.20.190">
    <property type="entry name" value="Phosphatidylinositol (PI) phosphodiesterase"/>
    <property type="match status" value="1"/>
</dbReference>
<evidence type="ECO:0000313" key="4">
    <source>
        <dbReference type="WBParaSite" id="SBAD_0000914601-mRNA-1"/>
    </source>
</evidence>
<evidence type="ECO:0000313" key="3">
    <source>
        <dbReference type="Proteomes" id="UP000270296"/>
    </source>
</evidence>
<dbReference type="PANTHER" id="PTHR10336">
    <property type="entry name" value="PHOSPHOINOSITIDE-SPECIFIC PHOSPHOLIPASE C FAMILY PROTEIN"/>
    <property type="match status" value="1"/>
</dbReference>
<dbReference type="WBParaSite" id="SBAD_0000914601-mRNA-1">
    <property type="protein sequence ID" value="SBAD_0000914601-mRNA-1"/>
    <property type="gene ID" value="SBAD_0000914601"/>
</dbReference>
<dbReference type="InterPro" id="IPR000008">
    <property type="entry name" value="C2_dom"/>
</dbReference>
<dbReference type="SUPFAM" id="SSF51695">
    <property type="entry name" value="PLC-like phosphodiesterases"/>
    <property type="match status" value="1"/>
</dbReference>
<accession>A0A183IYX8</accession>
<gene>
    <name evidence="2" type="ORF">SBAD_LOCUS8826</name>
</gene>
<reference evidence="2 3" key="2">
    <citation type="submission" date="2018-11" db="EMBL/GenBank/DDBJ databases">
        <authorList>
            <consortium name="Pathogen Informatics"/>
        </authorList>
    </citation>
    <scope>NUCLEOTIDE SEQUENCE [LARGE SCALE GENOMIC DNA]</scope>
</reference>
<dbReference type="PROSITE" id="PS50008">
    <property type="entry name" value="PIPLC_Y_DOMAIN"/>
    <property type="match status" value="1"/>
</dbReference>
<dbReference type="SUPFAM" id="SSF49562">
    <property type="entry name" value="C2 domain (Calcium/lipid-binding domain, CaLB)"/>
    <property type="match status" value="1"/>
</dbReference>
<keyword evidence="3" id="KW-1185">Reference proteome</keyword>
<dbReference type="InterPro" id="IPR001192">
    <property type="entry name" value="PI-PLC_fam"/>
</dbReference>
<dbReference type="GO" id="GO:0005737">
    <property type="term" value="C:cytoplasm"/>
    <property type="evidence" value="ECO:0007669"/>
    <property type="project" value="TreeGrafter"/>
</dbReference>
<proteinExistence type="predicted"/>